<dbReference type="Proteomes" id="UP000239494">
    <property type="component" value="Unassembled WGS sequence"/>
</dbReference>
<keyword evidence="6" id="KW-1185">Reference proteome</keyword>
<feature type="domain" description="Restriction endonuclease type II-like" evidence="4">
    <location>
        <begin position="1598"/>
        <end position="1694"/>
    </location>
</feature>
<dbReference type="EMBL" id="PVTF01000015">
    <property type="protein sequence ID" value="PRY34837.1"/>
    <property type="molecule type" value="Genomic_DNA"/>
</dbReference>
<sequence length="1911" mass="205899">MQSERASVSMTLETTSVISYAMAHNEVSVINRLVVDGVDDDVVGAVVRFDVVDANGPLAEPHSRTLDLPGGRPVVLTDLRLALDPLAMARVEEQRPGVIRVWLEVDGVRLAEASVRVRVLAARQWSANPLALGLEMLAAHVMPNHPAVVELMGHVADRLLVTTGSPSLQGYQAGPERVDDIVRAVFDVLRTRAIRYSEPPASWADEGQKVRTPGEVLEDRVGTCLDLVVVMAAALEQAGVSPLLWLVEGHAFLGYWREDSALDGAAQTDVGDVVNLVDLGRIRLVETVLATVRADAPSFADSHRPPYDAYLTGGLDRVLGVVDVHQARRDRVVPLPARTTDDQGNAVVSFYTPTARFWPEVAAVARPGAGPRHAAPPPPRVAQWKNALLDLSLRNRLVNFSARAGLPLVVPGDRLGALEDVLHEGAAVALRASDEMSAVDRERGVRAGRDLPPDQLVDLLVNRRTVYADVTEAAYRTRLRGVAHKARTVLEETGANNLYLALGSLVWEFDGRALRSPLVLVPVTLTPSGRGGRYQLRLDESGSSTPNYCLVEKLRQVHGLEVPGLAEPALDDAGIDLDAAFRATREAVAERGLPFRVEPTADLAVLQFAKFRLWKDLDENWSAFTANPLVDHLVRTPADAFVDPVATSAVHDLEELAEKCPVPADASQLKAVAEAVAGRTFVLEGPPGTGKSQTITNLLVHAVAEGKKVLFVAEKRAALDVVRRRLDAVGMGPLCLDLHDKGSSPVAVREQVRRALEHVVASDPPGLAARLDELRSARRALTRYAYELHDRNPVGLSLYSARDAVLAIGEGVEAMPVSSAFLATASSDTANRMRKVLTDLPDVAYPVRPRPDHPWAFLDDFRGPVVAEVLPAARRADAALRALTRHEVVRAVREPEDLRSLAALLADRTPLGVLDEVRTTRWAQAVDGVRRQVAEFAVLAHPGLDVVTPAVLDLPVADVHAAARAAAASRFWGRRKRLVAVRDRLEPVLRPGAGVAPKRVVELTGELVALREGVDRLAASVRQVPGLVLPAGWNPLTAEGREHLVRRVEWLRWAASVVDPADPVRGRFAGPARAFLVTGAVLDPAPLVAAAAAVDDLAKACRITVGAIAEWAAEPGLVATWVAGAVERQLGDDRLGSLHRWLALLVHLEPLRDEHLDDARSLVLRGEVDPDGAVRSFELGLAEASVRERGRATGLRSFDPAAHERGIARFVSVSGMVREHLRTAVPQQVVRGREFDPAATGGRVGLLRRQLNRQRGGLRVRELMIQFGDLVTAAMPCVLVSPDSVARFFPATSGQFDIVVFDEASQVRVADAVGAMGRARSVVVVGDSRQMPPTSFMESAFDPEALGDAVEDEESILTECVQARVPRQRLAWHYRSQDESLIAFSNHHYYDGALASFPAPGTRPDRGVSLVRVDGTFHRSGEGGPLRTNPVEAEAVVAEIRRRFDASPDAVPSIGVVTFNQQQRTCVEALLRDSGDPRIAEALESDVEGLFVKNLENVQGDERDVVLFSTAFSVDKRGVLPLNFGPLNRVGGERRLNVAVTRARRQVVVFSSFAPEQLRAEETSSVGVRHLRTYLDMAAGVALPASSRWRAVVDRHRDEVASALRAAGLVVTTDVGLSEFRVDLALADPATPDAPVVAVLLDGPGWASRLTVRDRDGLPVEVLRGRLGWPAVRRVWLPDWLDEPAAVVARLVAAVREPVVAPEPVREPPVPATVPVPVGVGVAVPDHASVFVPWAERVAGPVGVLDALPAPAAAASVAAVVGEVVRVEGPVHVDRLVRLVAGAFGLTRVAGPRRAAILEVVGDLVVEHDVVWPAGMRPGEWSGFRRTPEGVERPFEHVPVREVVNALVSVARGSGGMPLAELRREVLGIFGGRRVTAGVGSRLDAAVEFGVRGGRLRVDPDDTVVAVQPTG</sequence>
<dbReference type="RefSeq" id="WP_211304770.1">
    <property type="nucleotide sequence ID" value="NZ_PVTF01000015.1"/>
</dbReference>
<name>A0A2T0SN46_9PSEU</name>
<dbReference type="CDD" id="cd18808">
    <property type="entry name" value="SF1_C_Upf1"/>
    <property type="match status" value="1"/>
</dbReference>
<reference evidence="5 6" key="1">
    <citation type="submission" date="2018-03" db="EMBL/GenBank/DDBJ databases">
        <title>Genomic Encyclopedia of Archaeal and Bacterial Type Strains, Phase II (KMG-II): from individual species to whole genera.</title>
        <authorList>
            <person name="Goeker M."/>
        </authorList>
    </citation>
    <scope>NUCLEOTIDE SEQUENCE [LARGE SCALE GENOMIC DNA]</scope>
    <source>
        <strain evidence="5 6">DSM 44720</strain>
    </source>
</reference>
<dbReference type="Pfam" id="PF13195">
    <property type="entry name" value="DUF4011"/>
    <property type="match status" value="1"/>
</dbReference>
<feature type="domain" description="DNA2/NAM7 helicase helicase" evidence="2">
    <location>
        <begin position="665"/>
        <end position="728"/>
    </location>
</feature>
<dbReference type="Pfam" id="PF11784">
    <property type="entry name" value="DUF3320"/>
    <property type="match status" value="1"/>
</dbReference>
<evidence type="ECO:0000259" key="4">
    <source>
        <dbReference type="Pfam" id="PF18741"/>
    </source>
</evidence>
<dbReference type="Pfam" id="PF13086">
    <property type="entry name" value="AAA_11"/>
    <property type="match status" value="1"/>
</dbReference>
<proteinExistence type="predicted"/>
<feature type="domain" description="DNA2/NAM7 helicase-like C-terminal" evidence="3">
    <location>
        <begin position="1354"/>
        <end position="1551"/>
    </location>
</feature>
<evidence type="ECO:0000259" key="2">
    <source>
        <dbReference type="Pfam" id="PF13086"/>
    </source>
</evidence>
<gene>
    <name evidence="5" type="ORF">CLV43_115113</name>
</gene>
<dbReference type="PANTHER" id="PTHR10887">
    <property type="entry name" value="DNA2/NAM7 HELICASE FAMILY"/>
    <property type="match status" value="1"/>
</dbReference>
<dbReference type="Gene3D" id="3.10.620.30">
    <property type="match status" value="1"/>
</dbReference>
<dbReference type="InterPro" id="IPR047187">
    <property type="entry name" value="SF1_C_Upf1"/>
</dbReference>
<evidence type="ECO:0000313" key="6">
    <source>
        <dbReference type="Proteomes" id="UP000239494"/>
    </source>
</evidence>
<dbReference type="InterPro" id="IPR049468">
    <property type="entry name" value="Restrct_endonuc-II-like_dom"/>
</dbReference>
<dbReference type="InterPro" id="IPR041679">
    <property type="entry name" value="DNA2/NAM7-like_C"/>
</dbReference>
<dbReference type="InterPro" id="IPR027417">
    <property type="entry name" value="P-loop_NTPase"/>
</dbReference>
<dbReference type="InterPro" id="IPR025103">
    <property type="entry name" value="DUF4011"/>
</dbReference>
<dbReference type="Pfam" id="PF13087">
    <property type="entry name" value="AAA_12"/>
    <property type="match status" value="1"/>
</dbReference>
<dbReference type="InterPro" id="IPR021754">
    <property type="entry name" value="DUF3320"/>
</dbReference>
<evidence type="ECO:0000313" key="5">
    <source>
        <dbReference type="EMBL" id="PRY34837.1"/>
    </source>
</evidence>
<dbReference type="SUPFAM" id="SSF52540">
    <property type="entry name" value="P-loop containing nucleoside triphosphate hydrolases"/>
    <property type="match status" value="1"/>
</dbReference>
<organism evidence="5 6">
    <name type="scientific">Umezawaea tangerina</name>
    <dbReference type="NCBI Taxonomy" id="84725"/>
    <lineage>
        <taxon>Bacteria</taxon>
        <taxon>Bacillati</taxon>
        <taxon>Actinomycetota</taxon>
        <taxon>Actinomycetes</taxon>
        <taxon>Pseudonocardiales</taxon>
        <taxon>Pseudonocardiaceae</taxon>
        <taxon>Umezawaea</taxon>
    </lineage>
</organism>
<evidence type="ECO:0000259" key="3">
    <source>
        <dbReference type="Pfam" id="PF13087"/>
    </source>
</evidence>
<accession>A0A2T0SN46</accession>
<protein>
    <submittedName>
        <fullName evidence="5">AAA domain-containing protein</fullName>
    </submittedName>
</protein>
<comment type="caution">
    <text evidence="5">The sequence shown here is derived from an EMBL/GenBank/DDBJ whole genome shotgun (WGS) entry which is preliminary data.</text>
</comment>
<feature type="domain" description="DUF3320" evidence="1">
    <location>
        <begin position="1746"/>
        <end position="1790"/>
    </location>
</feature>
<dbReference type="Gene3D" id="3.40.50.300">
    <property type="entry name" value="P-loop containing nucleotide triphosphate hydrolases"/>
    <property type="match status" value="3"/>
</dbReference>
<dbReference type="Pfam" id="PF18741">
    <property type="entry name" value="MTES_1575"/>
    <property type="match status" value="1"/>
</dbReference>
<dbReference type="InterPro" id="IPR041677">
    <property type="entry name" value="DNA2/NAM7_AAA_11"/>
</dbReference>
<dbReference type="GO" id="GO:0004386">
    <property type="term" value="F:helicase activity"/>
    <property type="evidence" value="ECO:0007669"/>
    <property type="project" value="InterPro"/>
</dbReference>
<evidence type="ECO:0000259" key="1">
    <source>
        <dbReference type="Pfam" id="PF11784"/>
    </source>
</evidence>
<dbReference type="PANTHER" id="PTHR10887:SF495">
    <property type="entry name" value="HELICASE SENATAXIN ISOFORM X1-RELATED"/>
    <property type="match status" value="1"/>
</dbReference>
<dbReference type="InterPro" id="IPR045055">
    <property type="entry name" value="DNA2/NAM7-like"/>
</dbReference>